<comment type="similarity">
    <text evidence="3">Belongs to the antenna complex beta subunit family.</text>
</comment>
<evidence type="ECO:0000256" key="7">
    <source>
        <dbReference type="ARBA" id="ARBA00022692"/>
    </source>
</evidence>
<keyword evidence="4" id="KW-1003">Cell membrane</keyword>
<protein>
    <submittedName>
        <fullName evidence="17">Light-harvesting antenna LH1, beta subunit</fullName>
    </submittedName>
</protein>
<evidence type="ECO:0000256" key="4">
    <source>
        <dbReference type="ARBA" id="ARBA00022475"/>
    </source>
</evidence>
<dbReference type="Gene3D" id="1.20.5.250">
    <property type="match status" value="1"/>
</dbReference>
<evidence type="ECO:0000313" key="18">
    <source>
        <dbReference type="Proteomes" id="UP001424459"/>
    </source>
</evidence>
<dbReference type="NCBIfam" id="NF040862">
    <property type="entry name" value="pufB_517_ASD"/>
    <property type="match status" value="1"/>
</dbReference>
<dbReference type="InterPro" id="IPR000066">
    <property type="entry name" value="Antenna_a/b"/>
</dbReference>
<keyword evidence="14" id="KW-0437">Light-harvesting polypeptide</keyword>
<keyword evidence="18" id="KW-1185">Reference proteome</keyword>
<keyword evidence="13 15" id="KW-0472">Membrane</keyword>
<keyword evidence="12" id="KW-0157">Chromophore</keyword>
<accession>A0ABP7U5M3</accession>
<sequence>MSDTRERDDRFGPGTYLTPEEAKEFHKIFVTSFLIFTAIAIVAHFLAWQWRPWLPGANGYADHAMIQGAQHLASIATSMFA</sequence>
<dbReference type="InterPro" id="IPR023624">
    <property type="entry name" value="Antenna_beta_dom_sf"/>
</dbReference>
<dbReference type="Pfam" id="PF00556">
    <property type="entry name" value="LHC"/>
    <property type="match status" value="1"/>
</dbReference>
<evidence type="ECO:0000256" key="10">
    <source>
        <dbReference type="ARBA" id="ARBA00022956"/>
    </source>
</evidence>
<comment type="function">
    <text evidence="1">Antenna complexes are light-harvesting systems, which transfer the excitation energy to the reaction centers.</text>
</comment>
<reference evidence="18" key="1">
    <citation type="journal article" date="2019" name="Int. J. Syst. Evol. Microbiol.">
        <title>The Global Catalogue of Microorganisms (GCM) 10K type strain sequencing project: providing services to taxonomists for standard genome sequencing and annotation.</title>
        <authorList>
            <consortium name="The Broad Institute Genomics Platform"/>
            <consortium name="The Broad Institute Genome Sequencing Center for Infectious Disease"/>
            <person name="Wu L."/>
            <person name="Ma J."/>
        </authorList>
    </citation>
    <scope>NUCLEOTIDE SEQUENCE [LARGE SCALE GENOMIC DNA]</scope>
    <source>
        <strain evidence="18">JCM 17564</strain>
    </source>
</reference>
<keyword evidence="11 15" id="KW-1133">Transmembrane helix</keyword>
<dbReference type="InterPro" id="IPR035889">
    <property type="entry name" value="Light-harvesting_complex"/>
</dbReference>
<evidence type="ECO:0000256" key="6">
    <source>
        <dbReference type="ARBA" id="ARBA00022549"/>
    </source>
</evidence>
<comment type="caution">
    <text evidence="17">The sequence shown here is derived from an EMBL/GenBank/DDBJ whole genome shotgun (WGS) entry which is preliminary data.</text>
</comment>
<evidence type="ECO:0000256" key="9">
    <source>
        <dbReference type="ARBA" id="ARBA00022842"/>
    </source>
</evidence>
<dbReference type="InterPro" id="IPR023623">
    <property type="entry name" value="Antenna_beta_CS"/>
</dbReference>
<comment type="subcellular location">
    <subcellularLocation>
        <location evidence="2">Cell inner membrane</location>
        <topology evidence="2">Single-pass type II membrane protein</topology>
    </subcellularLocation>
</comment>
<keyword evidence="9" id="KW-0460">Magnesium</keyword>
<keyword evidence="5" id="KW-0148">Chlorophyll</keyword>
<evidence type="ECO:0000256" key="1">
    <source>
        <dbReference type="ARBA" id="ARBA00002455"/>
    </source>
</evidence>
<evidence type="ECO:0000256" key="15">
    <source>
        <dbReference type="SAM" id="Phobius"/>
    </source>
</evidence>
<dbReference type="PROSITE" id="PS00969">
    <property type="entry name" value="ANTENNA_COMP_BETA"/>
    <property type="match status" value="1"/>
</dbReference>
<proteinExistence type="inferred from homology"/>
<evidence type="ECO:0000313" key="17">
    <source>
        <dbReference type="EMBL" id="GAA4036333.1"/>
    </source>
</evidence>
<dbReference type="EMBL" id="BAABBR010000001">
    <property type="protein sequence ID" value="GAA4036333.1"/>
    <property type="molecule type" value="Genomic_DNA"/>
</dbReference>
<keyword evidence="8" id="KW-0479">Metal-binding</keyword>
<gene>
    <name evidence="17" type="primary">pufB</name>
    <name evidence="17" type="ORF">GCM10022281_16080</name>
</gene>
<dbReference type="RefSeq" id="WP_344696522.1">
    <property type="nucleotide sequence ID" value="NZ_BAABBR010000001.1"/>
</dbReference>
<evidence type="ECO:0000256" key="13">
    <source>
        <dbReference type="ARBA" id="ARBA00023136"/>
    </source>
</evidence>
<dbReference type="PRINTS" id="PR00674">
    <property type="entry name" value="LIGHTHARVSTB"/>
</dbReference>
<evidence type="ECO:0000256" key="12">
    <source>
        <dbReference type="ARBA" id="ARBA00022991"/>
    </source>
</evidence>
<organism evidence="17 18">
    <name type="scientific">Sphingomonas rosea</name>
    <dbReference type="NCBI Taxonomy" id="335605"/>
    <lineage>
        <taxon>Bacteria</taxon>
        <taxon>Pseudomonadati</taxon>
        <taxon>Pseudomonadota</taxon>
        <taxon>Alphaproteobacteria</taxon>
        <taxon>Sphingomonadales</taxon>
        <taxon>Sphingomonadaceae</taxon>
        <taxon>Sphingomonas</taxon>
    </lineage>
</organism>
<feature type="domain" description="Antenna complex alpha/beta subunit" evidence="16">
    <location>
        <begin position="20"/>
        <end position="54"/>
    </location>
</feature>
<feature type="transmembrane region" description="Helical" evidence="15">
    <location>
        <begin position="28"/>
        <end position="50"/>
    </location>
</feature>
<name>A0ABP7U5M3_9SPHN</name>
<evidence type="ECO:0000256" key="8">
    <source>
        <dbReference type="ARBA" id="ARBA00022723"/>
    </source>
</evidence>
<dbReference type="SUPFAM" id="SSF56918">
    <property type="entry name" value="Light-harvesting complex subunits"/>
    <property type="match status" value="1"/>
</dbReference>
<evidence type="ECO:0000259" key="16">
    <source>
        <dbReference type="Pfam" id="PF00556"/>
    </source>
</evidence>
<dbReference type="Proteomes" id="UP001424459">
    <property type="component" value="Unassembled WGS sequence"/>
</dbReference>
<keyword evidence="6" id="KW-0042">Antenna complex</keyword>
<keyword evidence="10" id="KW-0076">Bacteriochlorophyll</keyword>
<evidence type="ECO:0000256" key="14">
    <source>
        <dbReference type="ARBA" id="ARBA00023243"/>
    </source>
</evidence>
<dbReference type="InterPro" id="IPR002362">
    <property type="entry name" value="LHB-1/5"/>
</dbReference>
<evidence type="ECO:0000256" key="3">
    <source>
        <dbReference type="ARBA" id="ARBA00011052"/>
    </source>
</evidence>
<keyword evidence="7 15" id="KW-0812">Transmembrane</keyword>
<evidence type="ECO:0000256" key="11">
    <source>
        <dbReference type="ARBA" id="ARBA00022989"/>
    </source>
</evidence>
<evidence type="ECO:0000256" key="5">
    <source>
        <dbReference type="ARBA" id="ARBA00022494"/>
    </source>
</evidence>
<evidence type="ECO:0000256" key="2">
    <source>
        <dbReference type="ARBA" id="ARBA00004249"/>
    </source>
</evidence>